<sequence length="279" mass="29049">MSDAAGASLSVLPAAGEVQIEAPTSESLPVCDAVPAGEAVAKNVLASDAEVQLSGSSTTPVRVVDAEPAPESMPPPAKRSIVVGLSAPSAALAVVPKSRKRLSANPDAAKKGKCVEAGPLPTRVSGSGSGSLFLNTMISECGSEVERLAKEFEESRENSSQIEGKLKVIEDAHSLEAARFKSRIGELEGDLGKTAISLLRANEAKTAKSSELRRLKRKIKSGEKSAIGEAREAMRAKFKIRLSRNSDFLDSLAAIYVRDLSSAGIEGGTNEVGEAPQSP</sequence>
<evidence type="ECO:0000313" key="2">
    <source>
        <dbReference type="Proteomes" id="UP000011750"/>
    </source>
</evidence>
<dbReference type="Proteomes" id="UP000011750">
    <property type="component" value="Chromosome A05"/>
</dbReference>
<reference evidence="1 2" key="2">
    <citation type="journal article" date="2018" name="Hortic Res">
        <title>Improved Brassica rapa reference genome by single-molecule sequencing and chromosome conformation capture technologies.</title>
        <authorList>
            <person name="Zhang L."/>
            <person name="Cai X."/>
            <person name="Wu J."/>
            <person name="Liu M."/>
            <person name="Grob S."/>
            <person name="Cheng F."/>
            <person name="Liang J."/>
            <person name="Cai C."/>
            <person name="Liu Z."/>
            <person name="Liu B."/>
            <person name="Wang F."/>
            <person name="Li S."/>
            <person name="Liu F."/>
            <person name="Li X."/>
            <person name="Cheng L."/>
            <person name="Yang W."/>
            <person name="Li M.H."/>
            <person name="Grossniklaus U."/>
            <person name="Zheng H."/>
            <person name="Wang X."/>
        </authorList>
    </citation>
    <scope>NUCLEOTIDE SEQUENCE [LARGE SCALE GENOMIC DNA]</scope>
    <source>
        <strain evidence="1 2">cv. Chiifu-401-42</strain>
    </source>
</reference>
<keyword evidence="2" id="KW-1185">Reference proteome</keyword>
<dbReference type="HOGENOM" id="CLU_998725_0_0_1"/>
<evidence type="ECO:0000313" key="1">
    <source>
        <dbReference type="EnsemblPlants" id="Bra018482.1-P"/>
    </source>
</evidence>
<dbReference type="InParanoid" id="M4DPP1"/>
<dbReference type="Gramene" id="Bra018482.1">
    <property type="protein sequence ID" value="Bra018482.1-P"/>
    <property type="gene ID" value="Bra018482"/>
</dbReference>
<reference evidence="1" key="3">
    <citation type="submission" date="2023-03" db="UniProtKB">
        <authorList>
            <consortium name="EnsemblPlants"/>
        </authorList>
    </citation>
    <scope>IDENTIFICATION</scope>
    <source>
        <strain evidence="1">cv. Chiifu-401-42</strain>
    </source>
</reference>
<reference evidence="1 2" key="1">
    <citation type="journal article" date="2011" name="Nat. Genet.">
        <title>The genome of the mesopolyploid crop species Brassica rapa.</title>
        <authorList>
            <consortium name="Brassica rapa Genome Sequencing Project Consortium"/>
            <person name="Wang X."/>
            <person name="Wang H."/>
            <person name="Wang J."/>
            <person name="Sun R."/>
            <person name="Wu J."/>
            <person name="Liu S."/>
            <person name="Bai Y."/>
            <person name="Mun J.H."/>
            <person name="Bancroft I."/>
            <person name="Cheng F."/>
            <person name="Huang S."/>
            <person name="Li X."/>
            <person name="Hua W."/>
            <person name="Wang J."/>
            <person name="Wang X."/>
            <person name="Freeling M."/>
            <person name="Pires J.C."/>
            <person name="Paterson A.H."/>
            <person name="Chalhoub B."/>
            <person name="Wang B."/>
            <person name="Hayward A."/>
            <person name="Sharpe A.G."/>
            <person name="Park B.S."/>
            <person name="Weisshaar B."/>
            <person name="Liu B."/>
            <person name="Li B."/>
            <person name="Liu B."/>
            <person name="Tong C."/>
            <person name="Song C."/>
            <person name="Duran C."/>
            <person name="Peng C."/>
            <person name="Geng C."/>
            <person name="Koh C."/>
            <person name="Lin C."/>
            <person name="Edwards D."/>
            <person name="Mu D."/>
            <person name="Shen D."/>
            <person name="Soumpourou E."/>
            <person name="Li F."/>
            <person name="Fraser F."/>
            <person name="Conant G."/>
            <person name="Lassalle G."/>
            <person name="King G.J."/>
            <person name="Bonnema G."/>
            <person name="Tang H."/>
            <person name="Wang H."/>
            <person name="Belcram H."/>
            <person name="Zhou H."/>
            <person name="Hirakawa H."/>
            <person name="Abe H."/>
            <person name="Guo H."/>
            <person name="Wang H."/>
            <person name="Jin H."/>
            <person name="Parkin I.A."/>
            <person name="Batley J."/>
            <person name="Kim J.S."/>
            <person name="Just J."/>
            <person name="Li J."/>
            <person name="Xu J."/>
            <person name="Deng J."/>
            <person name="Kim J.A."/>
            <person name="Li J."/>
            <person name="Yu J."/>
            <person name="Meng J."/>
            <person name="Wang J."/>
            <person name="Min J."/>
            <person name="Poulain J."/>
            <person name="Wang J."/>
            <person name="Hatakeyama K."/>
            <person name="Wu K."/>
            <person name="Wang L."/>
            <person name="Fang L."/>
            <person name="Trick M."/>
            <person name="Links M.G."/>
            <person name="Zhao M."/>
            <person name="Jin M."/>
            <person name="Ramchiary N."/>
            <person name="Drou N."/>
            <person name="Berkman P.J."/>
            <person name="Cai Q."/>
            <person name="Huang Q."/>
            <person name="Li R."/>
            <person name="Tabata S."/>
            <person name="Cheng S."/>
            <person name="Zhang S."/>
            <person name="Zhang S."/>
            <person name="Huang S."/>
            <person name="Sato S."/>
            <person name="Sun S."/>
            <person name="Kwon S.J."/>
            <person name="Choi S.R."/>
            <person name="Lee T.H."/>
            <person name="Fan W."/>
            <person name="Zhao X."/>
            <person name="Tan X."/>
            <person name="Xu X."/>
            <person name="Wang Y."/>
            <person name="Qiu Y."/>
            <person name="Yin Y."/>
            <person name="Li Y."/>
            <person name="Du Y."/>
            <person name="Liao Y."/>
            <person name="Lim Y."/>
            <person name="Narusaka Y."/>
            <person name="Wang Y."/>
            <person name="Wang Z."/>
            <person name="Li Z."/>
            <person name="Wang Z."/>
            <person name="Xiong Z."/>
            <person name="Zhang Z."/>
        </authorList>
    </citation>
    <scope>NUCLEOTIDE SEQUENCE [LARGE SCALE GENOMIC DNA]</scope>
    <source>
        <strain evidence="1 2">cv. Chiifu-401-42</strain>
    </source>
</reference>
<dbReference type="EnsemblPlants" id="Bra018482.1">
    <property type="protein sequence ID" value="Bra018482.1-P"/>
    <property type="gene ID" value="Bra018482"/>
</dbReference>
<accession>M4DPP1</accession>
<name>M4DPP1_BRACM</name>
<organism evidence="1 2">
    <name type="scientific">Brassica campestris</name>
    <name type="common">Field mustard</name>
    <dbReference type="NCBI Taxonomy" id="3711"/>
    <lineage>
        <taxon>Eukaryota</taxon>
        <taxon>Viridiplantae</taxon>
        <taxon>Streptophyta</taxon>
        <taxon>Embryophyta</taxon>
        <taxon>Tracheophyta</taxon>
        <taxon>Spermatophyta</taxon>
        <taxon>Magnoliopsida</taxon>
        <taxon>eudicotyledons</taxon>
        <taxon>Gunneridae</taxon>
        <taxon>Pentapetalae</taxon>
        <taxon>rosids</taxon>
        <taxon>malvids</taxon>
        <taxon>Brassicales</taxon>
        <taxon>Brassicaceae</taxon>
        <taxon>Brassiceae</taxon>
        <taxon>Brassica</taxon>
    </lineage>
</organism>
<proteinExistence type="predicted"/>
<dbReference type="AlphaFoldDB" id="M4DPP1"/>
<protein>
    <submittedName>
        <fullName evidence="1">Uncharacterized protein</fullName>
    </submittedName>
</protein>